<organism evidence="5 6">
    <name type="scientific">Mycobacterium senriense</name>
    <dbReference type="NCBI Taxonomy" id="2775496"/>
    <lineage>
        <taxon>Bacteria</taxon>
        <taxon>Bacillati</taxon>
        <taxon>Actinomycetota</taxon>
        <taxon>Actinomycetes</taxon>
        <taxon>Mycobacteriales</taxon>
        <taxon>Mycobacteriaceae</taxon>
        <taxon>Mycobacterium</taxon>
        <taxon>Mycobacterium avium complex (MAC)</taxon>
    </lineage>
</organism>
<dbReference type="SUPFAM" id="SSF56801">
    <property type="entry name" value="Acetyl-CoA synthetase-like"/>
    <property type="match status" value="1"/>
</dbReference>
<dbReference type="SMART" id="SM01294">
    <property type="entry name" value="PKS_PP_betabranch"/>
    <property type="match status" value="1"/>
</dbReference>
<dbReference type="InterPro" id="IPR045851">
    <property type="entry name" value="AMP-bd_C_sf"/>
</dbReference>
<dbReference type="SMART" id="SM00823">
    <property type="entry name" value="PKS_PP"/>
    <property type="match status" value="1"/>
</dbReference>
<dbReference type="InterPro" id="IPR020806">
    <property type="entry name" value="PKS_PP-bd"/>
</dbReference>
<comment type="cofactor">
    <cofactor evidence="1">
        <name>pantetheine 4'-phosphate</name>
        <dbReference type="ChEBI" id="CHEBI:47942"/>
    </cofactor>
</comment>
<sequence>MTAAQTDVAPDIEDVMALSPLQEGLYSLTTLAEFADGEAADDPYVIGIAADISGELDVALLRECAEQMLVRHPNLRASFFSRGIPRPVQIVPSRVELPWRLVAAAPDDVPALETGERQRPFGLERGPAIRFLLIELPGARWRLVLTAHHIVIDGWSLPVFVNEMMILYQAGGDPSALPAAPRPYRDYIGWLASRDPETSQRVWREHLAGLPGPTLLAASLGSIETTDGQQTALPRTTKLRLPADATGRLVEDTRSRGITVNTLMQMAWALVLSRLTDTRDVVFGVTVSGRPPELTGVETMVGLFINTVPLRVRLDPAATAGEQCRAVQRDAALLREHSHLGHAQLRALGGVGEMFDTLLVYENFPMDGLTAGGELTAGGATFRPSALQTLSHFPIAIAAHMEAGELVVLIEAIDGALGAIPAEAFGQRVLTAAERLLQDWERPLRDVSVLLGDEADPLRAAGAPTPVSRLSIHARFAEAAARTPDSPAVSWAGGTLSYRELDLHATRLAARLAHQGVKCETPVGIRLSRGPQYIIAILAVLKAGGMCVPMEPGMPPERVDSILRQSGASIVLDEQLIAELLDAGEPHDDFNPVDVPPAQAAYVVFTSGTTGEPKGVIGTHGAVGAYADDHLDRVLRPAASKLGRPLRIAHAWSFAFDAAWQPLVGLLDGHGVHVVDEQTQTDAEALVALIAAHGIDMIDTTPSMFAQLQAFGLLTEAPLTVLALGGEAVGSAAWTRIRNTCGTSSMAAYNCYGPTETTVEAVVAAIAEHDEPAIGRPTRHTRGYVLDSALRPVPCGATGELYLGGAQLARGYLGRAPETAARFVADPFAAAERMYRTGDLVRRLPDGSAQYVGRADAQVKIRGHRVEPGEIAAALESHPAVRHAGVLVQQRGAVARLTAYVATDSAADRPTTAKLRGMLSTRLPRYMVPQRIILVDEIPLTPNGKLDENALAAFDHAESEVGAATPETAMESALAELLAELLGQPRVDVTADFLQLGLDSIMALSVVQAARARGIALRARLILECSNVRELAGAIDSETTAAAQQADTEFGPMPLLPNGRWLYEFGDPRRLAQTEAIRLPETLRREQLDAALASIIEGHEVLHTRVDRSTMTLVPVPAADIVDVVKEVEVVGDLAAVVAAHVAEAVDRLDPERGRLLSAVWLRPPAGESVLLLAAHVVALDPASWRVILGELGAALTASATGHSPAPVREHTSYRRWADALTARAHRLDTVRFWASQLDGDDPDLGARRLDPSRDRARDLIVRNAATDADVTRRLLESGLPLPTLLIAATATTVTRWREMRGQATPPPLLALETHGRADDLVDGPGVHTIDTGDTVGLLSSIYPVRLDSTDPREVGKKLAAIPGDGLDYGLLRYLRDDTAERLAGYSPPQLLLNYLGAAHTGGGTGLRLERELLAGSSPVPEPELAVRHELTIAALVLNYDGERVLAAQWRALPDILDGADIAALQELWVDSLREMVK</sequence>
<dbReference type="CDD" id="cd05930">
    <property type="entry name" value="A_NRPS"/>
    <property type="match status" value="1"/>
</dbReference>
<dbReference type="SUPFAM" id="SSF47336">
    <property type="entry name" value="ACP-like"/>
    <property type="match status" value="1"/>
</dbReference>
<keyword evidence="2" id="KW-0596">Phosphopantetheine</keyword>
<dbReference type="InterPro" id="IPR025110">
    <property type="entry name" value="AMP-bd_C"/>
</dbReference>
<keyword evidence="3" id="KW-0597">Phosphoprotein</keyword>
<dbReference type="Gene3D" id="2.30.38.10">
    <property type="entry name" value="Luciferase, Domain 3"/>
    <property type="match status" value="1"/>
</dbReference>
<dbReference type="InterPro" id="IPR010071">
    <property type="entry name" value="AA_adenyl_dom"/>
</dbReference>
<reference evidence="5 6" key="1">
    <citation type="submission" date="2021-07" db="EMBL/GenBank/DDBJ databases">
        <title>Complete genome sequence of nontuberculous Mycobacterium sp. TY59.</title>
        <authorList>
            <person name="Fukushima K."/>
        </authorList>
    </citation>
    <scope>NUCLEOTIDE SEQUENCE [LARGE SCALE GENOMIC DNA]</scope>
    <source>
        <strain evidence="5 6">TY59</strain>
    </source>
</reference>
<dbReference type="RefSeq" id="WP_221042328.1">
    <property type="nucleotide sequence ID" value="NZ_AP024828.1"/>
</dbReference>
<evidence type="ECO:0000256" key="2">
    <source>
        <dbReference type="ARBA" id="ARBA00022450"/>
    </source>
</evidence>
<dbReference type="Gene3D" id="3.40.50.980">
    <property type="match status" value="2"/>
</dbReference>
<dbReference type="Pfam" id="PF13193">
    <property type="entry name" value="AMP-binding_C"/>
    <property type="match status" value="1"/>
</dbReference>
<gene>
    <name evidence="5" type="ORF">MTY59_35850</name>
</gene>
<dbReference type="InterPro" id="IPR000873">
    <property type="entry name" value="AMP-dep_synth/lig_dom"/>
</dbReference>
<evidence type="ECO:0000256" key="3">
    <source>
        <dbReference type="ARBA" id="ARBA00022553"/>
    </source>
</evidence>
<dbReference type="Proteomes" id="UP000826012">
    <property type="component" value="Chromosome"/>
</dbReference>
<evidence type="ECO:0000259" key="4">
    <source>
        <dbReference type="PROSITE" id="PS50075"/>
    </source>
</evidence>
<dbReference type="InterPro" id="IPR020845">
    <property type="entry name" value="AMP-binding_CS"/>
</dbReference>
<dbReference type="PANTHER" id="PTHR45527">
    <property type="entry name" value="NONRIBOSOMAL PEPTIDE SYNTHETASE"/>
    <property type="match status" value="1"/>
</dbReference>
<evidence type="ECO:0000256" key="1">
    <source>
        <dbReference type="ARBA" id="ARBA00001957"/>
    </source>
</evidence>
<dbReference type="Gene3D" id="3.30.559.30">
    <property type="entry name" value="Nonribosomal peptide synthetase, condensation domain"/>
    <property type="match status" value="2"/>
</dbReference>
<feature type="domain" description="Carrier" evidence="4">
    <location>
        <begin position="965"/>
        <end position="1039"/>
    </location>
</feature>
<dbReference type="InterPro" id="IPR023213">
    <property type="entry name" value="CAT-like_dom_sf"/>
</dbReference>
<dbReference type="Pfam" id="PF00550">
    <property type="entry name" value="PP-binding"/>
    <property type="match status" value="1"/>
</dbReference>
<accession>A0ABN6IKB2</accession>
<proteinExistence type="predicted"/>
<keyword evidence="6" id="KW-1185">Reference proteome</keyword>
<dbReference type="NCBIfam" id="TIGR01733">
    <property type="entry name" value="AA-adenyl-dom"/>
    <property type="match status" value="1"/>
</dbReference>
<dbReference type="InterPro" id="IPR009081">
    <property type="entry name" value="PP-bd_ACP"/>
</dbReference>
<dbReference type="Gene3D" id="3.30.559.10">
    <property type="entry name" value="Chloramphenicol acetyltransferase-like domain"/>
    <property type="match status" value="2"/>
</dbReference>
<dbReference type="PANTHER" id="PTHR45527:SF1">
    <property type="entry name" value="FATTY ACID SYNTHASE"/>
    <property type="match status" value="1"/>
</dbReference>
<evidence type="ECO:0000313" key="6">
    <source>
        <dbReference type="Proteomes" id="UP000826012"/>
    </source>
</evidence>
<dbReference type="EMBL" id="AP024828">
    <property type="protein sequence ID" value="BCZ23730.1"/>
    <property type="molecule type" value="Genomic_DNA"/>
</dbReference>
<dbReference type="Gene3D" id="3.30.300.30">
    <property type="match status" value="1"/>
</dbReference>
<dbReference type="InterPro" id="IPR001242">
    <property type="entry name" value="Condensation_dom"/>
</dbReference>
<evidence type="ECO:0000313" key="5">
    <source>
        <dbReference type="EMBL" id="BCZ23730.1"/>
    </source>
</evidence>
<dbReference type="SUPFAM" id="SSF52777">
    <property type="entry name" value="CoA-dependent acyltransferases"/>
    <property type="match status" value="4"/>
</dbReference>
<dbReference type="Gene3D" id="1.10.1200.10">
    <property type="entry name" value="ACP-like"/>
    <property type="match status" value="1"/>
</dbReference>
<dbReference type="PROSITE" id="PS00455">
    <property type="entry name" value="AMP_BINDING"/>
    <property type="match status" value="1"/>
</dbReference>
<dbReference type="InterPro" id="IPR036736">
    <property type="entry name" value="ACP-like_sf"/>
</dbReference>
<dbReference type="Pfam" id="PF00501">
    <property type="entry name" value="AMP-binding"/>
    <property type="match status" value="1"/>
</dbReference>
<dbReference type="PROSITE" id="PS50075">
    <property type="entry name" value="CARRIER"/>
    <property type="match status" value="1"/>
</dbReference>
<protein>
    <submittedName>
        <fullName evidence="5">Non-ribosomal peptide synthetase</fullName>
    </submittedName>
</protein>
<name>A0ABN6IKB2_9MYCO</name>
<dbReference type="Pfam" id="PF00668">
    <property type="entry name" value="Condensation"/>
    <property type="match status" value="2"/>
</dbReference>